<keyword evidence="3" id="KW-1185">Reference proteome</keyword>
<name>A0ABD3QNE2_9STRA</name>
<gene>
    <name evidence="2" type="ORF">ACHAWO_010773</name>
</gene>
<organism evidence="2 3">
    <name type="scientific">Cyclotella atomus</name>
    <dbReference type="NCBI Taxonomy" id="382360"/>
    <lineage>
        <taxon>Eukaryota</taxon>
        <taxon>Sar</taxon>
        <taxon>Stramenopiles</taxon>
        <taxon>Ochrophyta</taxon>
        <taxon>Bacillariophyta</taxon>
        <taxon>Coscinodiscophyceae</taxon>
        <taxon>Thalassiosirophycidae</taxon>
        <taxon>Stephanodiscales</taxon>
        <taxon>Stephanodiscaceae</taxon>
        <taxon>Cyclotella</taxon>
    </lineage>
</organism>
<protein>
    <submittedName>
        <fullName evidence="2">Uncharacterized protein</fullName>
    </submittedName>
</protein>
<reference evidence="2 3" key="1">
    <citation type="submission" date="2024-10" db="EMBL/GenBank/DDBJ databases">
        <title>Updated reference genomes for cyclostephanoid diatoms.</title>
        <authorList>
            <person name="Roberts W.R."/>
            <person name="Alverson A.J."/>
        </authorList>
    </citation>
    <scope>NUCLEOTIDE SEQUENCE [LARGE SCALE GENOMIC DNA]</scope>
    <source>
        <strain evidence="2 3">AJA010-31</strain>
    </source>
</reference>
<dbReference type="Proteomes" id="UP001530400">
    <property type="component" value="Unassembled WGS sequence"/>
</dbReference>
<feature type="compositionally biased region" description="Low complexity" evidence="1">
    <location>
        <begin position="597"/>
        <end position="628"/>
    </location>
</feature>
<evidence type="ECO:0000313" key="3">
    <source>
        <dbReference type="Proteomes" id="UP001530400"/>
    </source>
</evidence>
<dbReference type="EMBL" id="JALLPJ020000126">
    <property type="protein sequence ID" value="KAL3801679.1"/>
    <property type="molecule type" value="Genomic_DNA"/>
</dbReference>
<sequence length="1152" mass="120219">MKSIRGPQATHPRRHLQKVDIVFSIPAPTSSPSTPPIQTSPLSFQQSQQLCTSSDTIYGYTSIRALRDDLRVYFEIIHGVPPPRESVVTNTEGTAIPPPVFDASTEATVAADATTVSADGSTVAVAGSTVSGATAPADGSSTVAAVSGATSIAGVISTTGATATDALFSTAAAAAIAAGGTAAVTTTPAVRKRVRTRGHRRLQETTISSTDPNENVTLYETNATDVGMNSTDVTLDENVTVAVTADNSTGFDETVADGNETIIADRNETIIADGNETIIADGNETIIADGNETMTPDGNETVIADMDVNTTTTEDATSTLTLSTAAVGEDSNGTSVEAEPTVQAQTTTPGPELSIDFEIESSIPVQFNVCPGTYSFDTLIDKDPIVIEALTHNPLWIRCATDDGECVFSGGQHHLSFNNHGATSANNSTEEQMIHILTVSGISFQKAAFSAVSMHDPRGEILFDKCEFSENEGAAMVINGKYSGTHTAYYDYEMDDDTVDVGSSGGGNPMGSDANEDDLLQNFYEDLTTPAPITARPSGAEAPTTQYPTTALRMPPIPTISPAPSVAANLLNPIPEKGGYTGPPTEEPALNDDDSSSADAPFLLTTTTGTGTTATVDPSTTWSGDLHSTTTTHSTSFGAAGGNETDDFLVTVAATTTPAARKRLRTSNHRVLEVGNTPRSIVKIQSCSFHDNSGTATILMTSHYGEMEITDAGVLGQMDDVFSAATGVRAGDVPMAHSIHLVLENTSFDSDNQKKSVVVNDGGRLQTSEVTFSNNVADVSTIVVGDNGSFWTLTDKLLCRSNQSIVQTQAGTIAMEQTEFTDNTITGKALVEMDAESAVESNENNCDSSGGSTAAFSEDAADTPVSSRLLQELTNTSNFNATSEEAEPALTAADGEAVVDVNLTNEEEVATSFNATSEEAVATADFNATSEEAMPGLTAANGEAAPAFTAPGPAPSRGCAGIYSNGICRQFSGSCDIPKNATAEIVEGCVSTWDELVTVVSERLNDERDFIVCPQSTLDIDSSTSQAPVVIDSDYITIKCGKHGVLSDECSIVGGLTQFHIVGSSPGIELSGLRMVSSRASSIVASASKDSTLILKNCEWASHIGESAVLIHSETATGASDDTLDISQLMSTTSEGAMAVEIRSCIFRVRQM</sequence>
<evidence type="ECO:0000313" key="2">
    <source>
        <dbReference type="EMBL" id="KAL3801679.1"/>
    </source>
</evidence>
<feature type="compositionally biased region" description="Polar residues" evidence="1">
    <location>
        <begin position="840"/>
        <end position="855"/>
    </location>
</feature>
<evidence type="ECO:0000256" key="1">
    <source>
        <dbReference type="SAM" id="MobiDB-lite"/>
    </source>
</evidence>
<feature type="region of interest" description="Disordered" evidence="1">
    <location>
        <begin position="840"/>
        <end position="865"/>
    </location>
</feature>
<dbReference type="AlphaFoldDB" id="A0ABD3QNE2"/>
<accession>A0ABD3QNE2</accession>
<proteinExistence type="predicted"/>
<comment type="caution">
    <text evidence="2">The sequence shown here is derived from an EMBL/GenBank/DDBJ whole genome shotgun (WGS) entry which is preliminary data.</text>
</comment>
<dbReference type="SUPFAM" id="SSF69349">
    <property type="entry name" value="Phage fibre proteins"/>
    <property type="match status" value="1"/>
</dbReference>
<feature type="region of interest" description="Disordered" evidence="1">
    <location>
        <begin position="329"/>
        <end position="349"/>
    </location>
</feature>
<feature type="region of interest" description="Disordered" evidence="1">
    <location>
        <begin position="572"/>
        <end position="628"/>
    </location>
</feature>